<evidence type="ECO:0000256" key="10">
    <source>
        <dbReference type="ARBA" id="ARBA00033171"/>
    </source>
</evidence>
<evidence type="ECO:0000256" key="1">
    <source>
        <dbReference type="ARBA" id="ARBA00003469"/>
    </source>
</evidence>
<dbReference type="OrthoDB" id="9815602at2"/>
<dbReference type="GO" id="GO:0016740">
    <property type="term" value="F:transferase activity"/>
    <property type="evidence" value="ECO:0007669"/>
    <property type="project" value="UniProtKB-KW"/>
</dbReference>
<dbReference type="Proteomes" id="UP000193431">
    <property type="component" value="Chromosome"/>
</dbReference>
<keyword evidence="6" id="KW-0479">Metal-binding</keyword>
<feature type="domain" description="SsuA/THI5-like" evidence="12">
    <location>
        <begin position="13"/>
        <end position="229"/>
    </location>
</feature>
<dbReference type="InterPro" id="IPR027939">
    <property type="entry name" value="NMT1/THI5"/>
</dbReference>
<dbReference type="RefSeq" id="WP_085768141.1">
    <property type="nucleotide sequence ID" value="NZ_CP019344.1"/>
</dbReference>
<accession>A0A1W6MP19</accession>
<keyword evidence="14" id="KW-1185">Reference proteome</keyword>
<comment type="pathway">
    <text evidence="2">Cofactor biosynthesis; thiamine diphosphate biosynthesis.</text>
</comment>
<dbReference type="Gene3D" id="3.40.190.10">
    <property type="entry name" value="Periplasmic binding protein-like II"/>
    <property type="match status" value="2"/>
</dbReference>
<keyword evidence="9" id="KW-0408">Iron</keyword>
<name>A0A1W6MP19_9FLAO</name>
<comment type="subunit">
    <text evidence="4">Homodimer.</text>
</comment>
<keyword evidence="5 13" id="KW-0808">Transferase</keyword>
<protein>
    <recommendedName>
        <fullName evidence="10">Thiamine pyrimidine synthase</fullName>
    </recommendedName>
</protein>
<comment type="function">
    <text evidence="1">Responsible for the formation of the pyrimidine heterocycle in the thiamine biosynthesis pathway. Catalyzes the formation of hydroxymethylpyrimidine phosphate (HMP-P) from histidine and pyridoxal phosphate (PLP). The protein uses PLP and the active site histidine to form HMP-P, generating an inactive enzyme. The enzyme can only undergo a single turnover, which suggests it is a suicide enzyme.</text>
</comment>
<evidence type="ECO:0000256" key="11">
    <source>
        <dbReference type="ARBA" id="ARBA00048179"/>
    </source>
</evidence>
<dbReference type="PANTHER" id="PTHR31528">
    <property type="entry name" value="4-AMINO-5-HYDROXYMETHYL-2-METHYLPYRIMIDINE PHOSPHATE SYNTHASE THI11-RELATED"/>
    <property type="match status" value="1"/>
</dbReference>
<reference evidence="13 14" key="1">
    <citation type="submission" date="2016-11" db="EMBL/GenBank/DDBJ databases">
        <title>Trade-off between light-utilization and light-protection in marine flavobacteria.</title>
        <authorList>
            <person name="Kumagai Y."/>
        </authorList>
    </citation>
    <scope>NUCLEOTIDE SEQUENCE [LARGE SCALE GENOMIC DNA]</scope>
    <source>
        <strain evidence="13 14">JCM 13191</strain>
    </source>
</reference>
<dbReference type="EMBL" id="CP019344">
    <property type="protein sequence ID" value="ARN79350.1"/>
    <property type="molecule type" value="Genomic_DNA"/>
</dbReference>
<evidence type="ECO:0000256" key="6">
    <source>
        <dbReference type="ARBA" id="ARBA00022723"/>
    </source>
</evidence>
<gene>
    <name evidence="13" type="ORF">BST97_03310</name>
</gene>
<dbReference type="SUPFAM" id="SSF53850">
    <property type="entry name" value="Periplasmic binding protein-like II"/>
    <property type="match status" value="1"/>
</dbReference>
<evidence type="ECO:0000313" key="13">
    <source>
        <dbReference type="EMBL" id="ARN79350.1"/>
    </source>
</evidence>
<sequence>MQTLKIALDWTFNTNHLAFIIAQEQGFYKGEQIEIEFITPDQDNYKITPAKKVENGQAHIALCPLESVLSYQTKANPFPLIAIAAVFNKDLSAIACKKGIAKSPRELDGKSYASYNARYEDAILRQMIKNDGGHGTVRIIFPDKLGIWDTIVNGTADSTWIFTNWEALEAEENGEELELFKMSEYGIPYSYSPVVSANQTHVLENKQLYKDFLKATAQGAAFAKAKPEQSAHILKKYVPNDCKIDLLKSIKLTNEVVPESSDWGKMEIDNVNRFLNWLYEHGLSTSDIETSLLFTNEFLS</sequence>
<evidence type="ECO:0000256" key="3">
    <source>
        <dbReference type="ARBA" id="ARBA00009406"/>
    </source>
</evidence>
<evidence type="ECO:0000259" key="12">
    <source>
        <dbReference type="Pfam" id="PF09084"/>
    </source>
</evidence>
<organism evidence="13 14">
    <name type="scientific">Nonlabens spongiae</name>
    <dbReference type="NCBI Taxonomy" id="331648"/>
    <lineage>
        <taxon>Bacteria</taxon>
        <taxon>Pseudomonadati</taxon>
        <taxon>Bacteroidota</taxon>
        <taxon>Flavobacteriia</taxon>
        <taxon>Flavobacteriales</taxon>
        <taxon>Flavobacteriaceae</taxon>
        <taxon>Nonlabens</taxon>
    </lineage>
</organism>
<evidence type="ECO:0000256" key="9">
    <source>
        <dbReference type="ARBA" id="ARBA00023004"/>
    </source>
</evidence>
<dbReference type="PANTHER" id="PTHR31528:SF1">
    <property type="entry name" value="4-AMINO-5-HYDROXYMETHYL-2-METHYLPYRIMIDINE PHOSPHATE SYNTHASE THI11-RELATED"/>
    <property type="match status" value="1"/>
</dbReference>
<evidence type="ECO:0000256" key="7">
    <source>
        <dbReference type="ARBA" id="ARBA00022898"/>
    </source>
</evidence>
<evidence type="ECO:0000256" key="4">
    <source>
        <dbReference type="ARBA" id="ARBA00011738"/>
    </source>
</evidence>
<proteinExistence type="inferred from homology"/>
<evidence type="ECO:0000256" key="2">
    <source>
        <dbReference type="ARBA" id="ARBA00004948"/>
    </source>
</evidence>
<dbReference type="AlphaFoldDB" id="A0A1W6MP19"/>
<dbReference type="GO" id="GO:0009228">
    <property type="term" value="P:thiamine biosynthetic process"/>
    <property type="evidence" value="ECO:0007669"/>
    <property type="project" value="UniProtKB-KW"/>
</dbReference>
<dbReference type="STRING" id="331648.BST97_03310"/>
<dbReference type="InterPro" id="IPR015168">
    <property type="entry name" value="SsuA/THI5"/>
</dbReference>
<dbReference type="GO" id="GO:0046872">
    <property type="term" value="F:metal ion binding"/>
    <property type="evidence" value="ECO:0007669"/>
    <property type="project" value="UniProtKB-KW"/>
</dbReference>
<evidence type="ECO:0000313" key="14">
    <source>
        <dbReference type="Proteomes" id="UP000193431"/>
    </source>
</evidence>
<evidence type="ECO:0000256" key="8">
    <source>
        <dbReference type="ARBA" id="ARBA00022977"/>
    </source>
</evidence>
<keyword evidence="8" id="KW-0784">Thiamine biosynthesis</keyword>
<dbReference type="Pfam" id="PF09084">
    <property type="entry name" value="NMT1"/>
    <property type="match status" value="1"/>
</dbReference>
<keyword evidence="7" id="KW-0663">Pyridoxal phosphate</keyword>
<evidence type="ECO:0000256" key="5">
    <source>
        <dbReference type="ARBA" id="ARBA00022679"/>
    </source>
</evidence>
<comment type="similarity">
    <text evidence="3">Belongs to the NMT1/THI5 family.</text>
</comment>
<comment type="catalytic activity">
    <reaction evidence="11">
        <text>N(6)-(pyridoxal phosphate)-L-lysyl-[4-amino-5-hydroxymethyl-2-methylpyrimidine phosphate synthase] + L-histidyl-[4-amino-5-hydroxymethyl-2-methylpyrimidine phosphate synthase] + 2 Fe(3+) + 4 H2O = L-lysyl-[4-amino-5-hydroxymethyl-2-methylpyrimidine phosphate synthase] + (2S)-2-amino-5-hydroxy-4-oxopentanoyl-[4-amino-5-hydroxymethyl-2-methylpyrimidine phosphate synthase] + 4-amino-2-methyl-5-(phosphooxymethyl)pyrimidine + 3-oxopropanoate + 2 Fe(2+) + 2 H(+)</text>
        <dbReference type="Rhea" id="RHEA:65756"/>
        <dbReference type="Rhea" id="RHEA-COMP:16892"/>
        <dbReference type="Rhea" id="RHEA-COMP:16893"/>
        <dbReference type="Rhea" id="RHEA-COMP:16894"/>
        <dbReference type="Rhea" id="RHEA-COMP:16895"/>
        <dbReference type="ChEBI" id="CHEBI:15377"/>
        <dbReference type="ChEBI" id="CHEBI:15378"/>
        <dbReference type="ChEBI" id="CHEBI:29033"/>
        <dbReference type="ChEBI" id="CHEBI:29034"/>
        <dbReference type="ChEBI" id="CHEBI:29969"/>
        <dbReference type="ChEBI" id="CHEBI:29979"/>
        <dbReference type="ChEBI" id="CHEBI:33190"/>
        <dbReference type="ChEBI" id="CHEBI:58354"/>
        <dbReference type="ChEBI" id="CHEBI:143915"/>
        <dbReference type="ChEBI" id="CHEBI:157692"/>
    </reaction>
    <physiologicalReaction direction="left-to-right" evidence="11">
        <dbReference type="Rhea" id="RHEA:65757"/>
    </physiologicalReaction>
</comment>